<dbReference type="Gene3D" id="1.10.1790.20">
    <property type="match status" value="1"/>
</dbReference>
<keyword evidence="4 8" id="KW-0548">Nucleotidyltransferase</keyword>
<feature type="domain" description="RNA polymerase Rpb1" evidence="9">
    <location>
        <begin position="168"/>
        <end position="477"/>
    </location>
</feature>
<reference evidence="11" key="1">
    <citation type="journal article" date="2014" name="BMC Evol. Biol.">
        <title>Chloroplast phylogenomic analysis resolves deep-level relationships within the green algal class Trebouxiophyceae.</title>
        <authorList>
            <person name="Lemieux C."/>
            <person name="Otis C."/>
            <person name="Turmel M."/>
        </authorList>
    </citation>
    <scope>NUCLEOTIDE SEQUENCE</scope>
</reference>
<dbReference type="GeneID" id="22160025"/>
<dbReference type="GO" id="GO:0003899">
    <property type="term" value="F:DNA-directed RNA polymerase activity"/>
    <property type="evidence" value="ECO:0007669"/>
    <property type="project" value="UniProtKB-UniRule"/>
</dbReference>
<gene>
    <name evidence="8 11" type="primary">rpoC2</name>
</gene>
<feature type="domain" description="RNA polymerase Rpb1" evidence="10">
    <location>
        <begin position="88"/>
        <end position="165"/>
    </location>
</feature>
<dbReference type="InterPro" id="IPR007083">
    <property type="entry name" value="RNA_pol_Rpb1_4"/>
</dbReference>
<feature type="binding site" evidence="8">
    <location>
        <position position="287"/>
    </location>
    <ligand>
        <name>Zn(2+)</name>
        <dbReference type="ChEBI" id="CHEBI:29105"/>
    </ligand>
</feature>
<geneLocation type="chloroplast" evidence="11"/>
<evidence type="ECO:0000313" key="11">
    <source>
        <dbReference type="EMBL" id="AIT94795.1"/>
    </source>
</evidence>
<dbReference type="InterPro" id="IPR038120">
    <property type="entry name" value="Rpb1_funnel_sf"/>
</dbReference>
<dbReference type="InterPro" id="IPR007081">
    <property type="entry name" value="RNA_pol_Rpb1_5"/>
</dbReference>
<evidence type="ECO:0000259" key="10">
    <source>
        <dbReference type="Pfam" id="PF05000"/>
    </source>
</evidence>
<dbReference type="InterPro" id="IPR042102">
    <property type="entry name" value="RNA_pol_Rpb1_3_sf"/>
</dbReference>
<keyword evidence="6 8" id="KW-0862">Zinc</keyword>
<dbReference type="GO" id="GO:0009507">
    <property type="term" value="C:chloroplast"/>
    <property type="evidence" value="ECO:0007669"/>
    <property type="project" value="UniProtKB-SubCell"/>
</dbReference>
<dbReference type="Gene3D" id="1.10.274.100">
    <property type="entry name" value="RNA polymerase Rpb1, domain 3"/>
    <property type="match status" value="1"/>
</dbReference>
<evidence type="ECO:0000256" key="3">
    <source>
        <dbReference type="ARBA" id="ARBA00022679"/>
    </source>
</evidence>
<dbReference type="EC" id="2.7.7.6" evidence="8"/>
<dbReference type="InterPro" id="IPR012756">
    <property type="entry name" value="DNA-dir_RpoC2_beta_pp"/>
</dbReference>
<dbReference type="Gene3D" id="1.10.150.390">
    <property type="match status" value="1"/>
</dbReference>
<evidence type="ECO:0000256" key="2">
    <source>
        <dbReference type="ARBA" id="ARBA00022640"/>
    </source>
</evidence>
<feature type="binding site" evidence="8">
    <location>
        <position position="294"/>
    </location>
    <ligand>
        <name>Zn(2+)</name>
        <dbReference type="ChEBI" id="CHEBI:29105"/>
    </ligand>
</feature>
<dbReference type="SUPFAM" id="SSF64484">
    <property type="entry name" value="beta and beta-prime subunits of DNA dependent RNA-polymerase"/>
    <property type="match status" value="2"/>
</dbReference>
<comment type="similarity">
    <text evidence="8">Belongs to the RNA polymerase beta' chain family. RpoC2 subfamily.</text>
</comment>
<keyword evidence="1 8" id="KW-0240">DNA-directed RNA polymerase</keyword>
<dbReference type="PANTHER" id="PTHR19376:SF68">
    <property type="entry name" value="DNA-DIRECTED RNA POLYMERASE SUBUNIT BETA"/>
    <property type="match status" value="1"/>
</dbReference>
<feature type="binding site" evidence="8">
    <location>
        <position position="216"/>
    </location>
    <ligand>
        <name>Zn(2+)</name>
        <dbReference type="ChEBI" id="CHEBI:29105"/>
    </ligand>
</feature>
<evidence type="ECO:0000256" key="8">
    <source>
        <dbReference type="HAMAP-Rule" id="MF_01324"/>
    </source>
</evidence>
<dbReference type="GO" id="GO:0006351">
    <property type="term" value="P:DNA-templated transcription"/>
    <property type="evidence" value="ECO:0007669"/>
    <property type="project" value="UniProtKB-UniRule"/>
</dbReference>
<dbReference type="RefSeq" id="YP_009105927.1">
    <property type="nucleotide sequence ID" value="NC_025538.1"/>
</dbReference>
<keyword evidence="2 11" id="KW-0934">Plastid</keyword>
<dbReference type="EMBL" id="KM462877">
    <property type="protein sequence ID" value="AIT94795.1"/>
    <property type="molecule type" value="Genomic_DNA"/>
</dbReference>
<comment type="cofactor">
    <cofactor evidence="8">
        <name>Zn(2+)</name>
        <dbReference type="ChEBI" id="CHEBI:29105"/>
    </cofactor>
    <text evidence="8">Binds 1 Zn(2+) ion per subunit.</text>
</comment>
<evidence type="ECO:0000256" key="1">
    <source>
        <dbReference type="ARBA" id="ARBA00022478"/>
    </source>
</evidence>
<dbReference type="Pfam" id="PF04998">
    <property type="entry name" value="RNA_pol_Rpb1_5"/>
    <property type="match status" value="2"/>
</dbReference>
<comment type="catalytic activity">
    <reaction evidence="8">
        <text>RNA(n) + a ribonucleoside 5'-triphosphate = RNA(n+1) + diphosphate</text>
        <dbReference type="Rhea" id="RHEA:21248"/>
        <dbReference type="Rhea" id="RHEA-COMP:14527"/>
        <dbReference type="Rhea" id="RHEA-COMP:17342"/>
        <dbReference type="ChEBI" id="CHEBI:33019"/>
        <dbReference type="ChEBI" id="CHEBI:61557"/>
        <dbReference type="ChEBI" id="CHEBI:140395"/>
        <dbReference type="EC" id="2.7.7.6"/>
    </reaction>
</comment>
<accession>A0A097KNP9</accession>
<evidence type="ECO:0000259" key="9">
    <source>
        <dbReference type="Pfam" id="PF04998"/>
    </source>
</evidence>
<evidence type="ECO:0000256" key="5">
    <source>
        <dbReference type="ARBA" id="ARBA00022723"/>
    </source>
</evidence>
<dbReference type="PANTHER" id="PTHR19376">
    <property type="entry name" value="DNA-DIRECTED RNA POLYMERASE"/>
    <property type="match status" value="1"/>
</dbReference>
<dbReference type="Gene3D" id="1.10.132.30">
    <property type="match status" value="1"/>
</dbReference>
<keyword evidence="5 8" id="KW-0479">Metal-binding</keyword>
<evidence type="ECO:0000256" key="7">
    <source>
        <dbReference type="ARBA" id="ARBA00023163"/>
    </source>
</evidence>
<comment type="function">
    <text evidence="8">DNA-dependent RNA polymerase catalyzes the transcription of DNA into RNA using the four ribonucleoside triphosphates as substrates.</text>
</comment>
<dbReference type="GO" id="GO:0000428">
    <property type="term" value="C:DNA-directed RNA polymerase complex"/>
    <property type="evidence" value="ECO:0007669"/>
    <property type="project" value="UniProtKB-KW"/>
</dbReference>
<comment type="subunit">
    <text evidence="8">In plastids the minimal PEP RNA polymerase catalytic core is composed of four subunits: alpha, beta, beta', and beta''. When a (nuclear-encoded) sigma factor is associated with the core the holoenzyme is formed, which can initiate transcription.</text>
</comment>
<keyword evidence="11" id="KW-0150">Chloroplast</keyword>
<comment type="subcellular location">
    <subcellularLocation>
        <location evidence="8">Plastid</location>
        <location evidence="8">Chloroplast</location>
    </subcellularLocation>
</comment>
<dbReference type="InterPro" id="IPR045867">
    <property type="entry name" value="DNA-dir_RpoC_beta_prime"/>
</dbReference>
<name>A0A097KNP9_GLOST</name>
<evidence type="ECO:0000256" key="6">
    <source>
        <dbReference type="ARBA" id="ARBA00022833"/>
    </source>
</evidence>
<protein>
    <recommendedName>
        <fullName evidence="8">DNA-directed RNA polymerase subunit beta''</fullName>
        <ecNumber evidence="8">2.7.7.6</ecNumber>
    </recommendedName>
    <alternativeName>
        <fullName evidence="8">PEP</fullName>
    </alternativeName>
    <alternativeName>
        <fullName evidence="8">Plastid-encoded RNA polymerase subunit beta''</fullName>
        <shortName evidence="8">RNA polymerase subunit beta''</shortName>
    </alternativeName>
</protein>
<dbReference type="CDD" id="cd02655">
    <property type="entry name" value="RNAP_beta'_C"/>
    <property type="match status" value="1"/>
</dbReference>
<evidence type="ECO:0000256" key="4">
    <source>
        <dbReference type="ARBA" id="ARBA00022695"/>
    </source>
</evidence>
<keyword evidence="7 8" id="KW-0804">Transcription</keyword>
<feature type="binding site" evidence="8">
    <location>
        <position position="297"/>
    </location>
    <ligand>
        <name>Zn(2+)</name>
        <dbReference type="ChEBI" id="CHEBI:29105"/>
    </ligand>
</feature>
<organism evidence="11">
    <name type="scientific">Gloeotilopsis sterilis</name>
    <name type="common">Green alga</name>
    <dbReference type="NCBI Taxonomy" id="160069"/>
    <lineage>
        <taxon>Eukaryota</taxon>
        <taxon>Viridiplantae</taxon>
        <taxon>Chlorophyta</taxon>
        <taxon>core chlorophytes</taxon>
        <taxon>Ulvophyceae</taxon>
        <taxon>OUU clade</taxon>
        <taxon>Ulotrichales</taxon>
        <taxon>Ulotrichaceae</taxon>
        <taxon>Gloeotilopsis</taxon>
    </lineage>
</organism>
<sequence length="1575" mass="183875">MKKFFFNRCFDKNRLKHLISWSLIVFGEKSTIKLVEELKDIGFGFATKAGISLGIDDLKIPPSKSLLISEAEIEIFSTEYDYLCGNLTAVERFQKMIDIWHRTSENLKQSVVQYFRLTDLLNPVYMMAFSGARGNISQVRQLVGMRGLMADPQGQIIDFPIRSNFREGLTLTEYIISCYGARKGLVDTALRTANSGYLTRRLVDVAQHILICQLDCGTKRGIYLNTMKEGNKILLSLQNRLVGRILAEDIEINKDQIIFKNQDISSSLAAKIIKVKKEVFVRSPLTCEAKNSICQLCYGWSLAHGSLVSLGEAVGVLAAQSIGEPGTQLTMRTFHTGGVFSGDMMDEIRAPFQGLVEFNEPFQGILIRTSHGKIAFLTKNAGELVLKSLPSISSLKNGTLRGLQYKKNSSNKFSSFVSEAEESNHINSSSFQTIKNFFLPISSILFVRHGEEVLKRQLLAEYSSISTQKNQRIQSKHDLNSNFEGQIYFENVLLSVKSTKEDDLIRTAKNLGSIWILSGKIYQSLIISNFFPKNGDLVSKNSIMDQFLLVSPINGIFESNKKLIKNHGHYRDPSILEKVMISETEMHNQKRLHKKEFNFKKTILFNTLSSQKDPRYYQKQNNSLLLKKFFFNFVIKKINYKKFGYFFSNYPQQKLNNLFFYNSILNPTKKLEEIYFSKIRSFSSNYKTNFGGFFKINNYYINEDINFGQIFWISEQNYESKNFYFFSPKNVKNRRNVKETFLVFDEGKKLNYKKKFWSSPKEKRSQKNYSERQSLKKVNFLKLQKSFIFSETKKSSFKNLLKNNHKKWIHRKNLSFSILKNEGRKTLFTLPFDGLVEFKIFNKLNIPDSNSFFTENNLLPFKYRSFKFFRNSLASSRLQLYSYRSSHICFLFQKIKKTQIKQNLFKNLKKNNSFLSSQKKTNRSIYFFSKFKIKSGWIYFPKTKNYDFKNHKVLIFQGKNIIDDIFFDSSTVFIEYFPSFCNFFTKKKIFINFQINYNYWILSKRILFDKSFKAITFKQFKSSLYSTKNFFYTLHSKFQYQSSKKNKNYKIFYFFYKKNKKNRWDFNKKNFYYQKFFLLIQRVSEYCLINPKKFKKDFYTKNKKTNEVFFSKKSLSNQQQIVSLYDKNLSADFKIQYFYTFKNLKKKISFKKINVFDIFLSLQISKNLYVKLPRFKFSTIQTQKNIFLKQKPFNTGVEFALLRKIETPDSRKFNLKKCNTKIFIYKENSIVKKKKVLSTSFFSPFDGEIIKIQVDSLGKKNCLVLTNNDQVTFSISNLYHDTKNFFLKKNVGSFIRANEDLGCTKCFNKSGQIIEMDSNKIVIRRGQPILFSSRGVFHIENNDFIQKGSPLLTLFYQRLKTGDIVQGIPKIEEFFEARQTKEGEILPENLHDKLLDLFQNYKQKFNSQEAARKSIQKIQQILVDGVLRVYQSQGVSISDKHLEIIVRQMTSKVKILEGGQTGLLRGELIDLQWIEIVNQGLENQKAEYEPIVLGITKASLETESFISAASFQETTRILSRAAIERKTDFLRGLKENVILGHLIPAGTGFSLSFDPENIKYLKKNSIEDSFSDIFY</sequence>
<keyword evidence="3 8" id="KW-0808">Transferase</keyword>
<dbReference type="HAMAP" id="MF_01324">
    <property type="entry name" value="RNApol_bact_RpoC2"/>
    <property type="match status" value="1"/>
</dbReference>
<dbReference type="Pfam" id="PF05000">
    <property type="entry name" value="RNA_pol_Rpb1_4"/>
    <property type="match status" value="1"/>
</dbReference>
<proteinExistence type="inferred from homology"/>
<feature type="domain" description="RNA polymerase Rpb1" evidence="9">
    <location>
        <begin position="1414"/>
        <end position="1465"/>
    </location>
</feature>
<dbReference type="GO" id="GO:0003677">
    <property type="term" value="F:DNA binding"/>
    <property type="evidence" value="ECO:0007669"/>
    <property type="project" value="UniProtKB-UniRule"/>
</dbReference>
<dbReference type="GO" id="GO:0008270">
    <property type="term" value="F:zinc ion binding"/>
    <property type="evidence" value="ECO:0007669"/>
    <property type="project" value="UniProtKB-UniRule"/>
</dbReference>
<dbReference type="NCBIfam" id="TIGR02388">
    <property type="entry name" value="rpoC2_cyan"/>
    <property type="match status" value="1"/>
</dbReference>